<organism evidence="1 2">
    <name type="scientific">Gracilibacillus salitolerans</name>
    <dbReference type="NCBI Taxonomy" id="2663022"/>
    <lineage>
        <taxon>Bacteria</taxon>
        <taxon>Bacillati</taxon>
        <taxon>Bacillota</taxon>
        <taxon>Bacilli</taxon>
        <taxon>Bacillales</taxon>
        <taxon>Bacillaceae</taxon>
        <taxon>Gracilibacillus</taxon>
    </lineage>
</organism>
<dbReference type="EMBL" id="CP045915">
    <property type="protein sequence ID" value="QGH35940.1"/>
    <property type="molecule type" value="Genomic_DNA"/>
</dbReference>
<name>A0A5Q2TQE3_9BACI</name>
<reference evidence="1 2" key="1">
    <citation type="submission" date="2019-11" db="EMBL/GenBank/DDBJ databases">
        <title>Gracilibacillus salitolerans sp. nov., a moderate halophile isolated from a saline soil in northwest China.</title>
        <authorList>
            <person name="Gan L."/>
        </authorList>
    </citation>
    <scope>NUCLEOTIDE SEQUENCE [LARGE SCALE GENOMIC DNA]</scope>
    <source>
        <strain evidence="1 2">SCU50</strain>
    </source>
</reference>
<gene>
    <name evidence="1" type="ORF">GI584_18620</name>
</gene>
<accession>A0A5Q2TQE3</accession>
<sequence length="80" mass="8925">MEVSKTIFGTASGEIKLDQSTDYVKSGEEHLVFLREGEKGYYYVLSPSSVIQKQNGVYVSDKIGDIGEYTKSEVIDLLLK</sequence>
<evidence type="ECO:0000313" key="1">
    <source>
        <dbReference type="EMBL" id="QGH35940.1"/>
    </source>
</evidence>
<dbReference type="AlphaFoldDB" id="A0A5Q2TQE3"/>
<dbReference type="Proteomes" id="UP000339690">
    <property type="component" value="Chromosome"/>
</dbReference>
<protein>
    <submittedName>
        <fullName evidence="1">Uncharacterized protein</fullName>
    </submittedName>
</protein>
<evidence type="ECO:0000313" key="2">
    <source>
        <dbReference type="Proteomes" id="UP000339690"/>
    </source>
</evidence>
<keyword evidence="2" id="KW-1185">Reference proteome</keyword>
<proteinExistence type="predicted"/>
<dbReference type="KEGG" id="grc:GI584_18620"/>